<dbReference type="EMBL" id="KY565517">
    <property type="protein sequence ID" value="ARR74937.1"/>
    <property type="molecule type" value="Genomic_DNA"/>
</dbReference>
<name>A0A1X9VNP5_9VIRU</name>
<accession>A0A1X9VNP5</accession>
<gene>
    <name evidence="1" type="ORF">SAGO17_0017</name>
</gene>
<proteinExistence type="predicted"/>
<sequence length="107" mass="11456">MDPCSSITTESHTTANNINNLLMSEFNNNNVTIYGTWEEPLFKAKDIGDMLGIEKITKTMSSFDDTKKNLVSAPSGIISEVSPSGGGLQSGIVHSPEGEAGFKISIF</sequence>
<evidence type="ECO:0000313" key="1">
    <source>
        <dbReference type="EMBL" id="ARR74937.1"/>
    </source>
</evidence>
<reference evidence="1" key="1">
    <citation type="journal article" date="2017" name="ISME J.">
        <title>Genomic exploration of individual giant ocean viruses.</title>
        <authorList>
            <person name="Wilson W.H."/>
            <person name="Gilg I.C."/>
            <person name="Moniruzzaman M."/>
            <person name="Field E.K."/>
            <person name="Koren S."/>
            <person name="LeCleir G.R."/>
            <person name="Martinez Martinez J."/>
            <person name="Poulton N.J."/>
            <person name="Swan B.K."/>
            <person name="Stepanauskas R."/>
            <person name="Wilhelm S.W."/>
        </authorList>
    </citation>
    <scope>NUCLEOTIDE SEQUENCE</scope>
</reference>
<protein>
    <submittedName>
        <fullName evidence="1">Uncharacterized protein</fullName>
    </submittedName>
</protein>
<organism evidence="1">
    <name type="scientific">Mimivirus AB-566-O17</name>
    <dbReference type="NCBI Taxonomy" id="1988039"/>
    <lineage>
        <taxon>Viruses</taxon>
        <taxon>Varidnaviria</taxon>
        <taxon>Bamfordvirae</taxon>
        <taxon>Nucleocytoviricota</taxon>
        <taxon>Megaviricetes</taxon>
        <taxon>Imitervirales</taxon>
        <taxon>Mimiviridae</taxon>
        <taxon>Megamimivirinae</taxon>
        <taxon>Mimivirus</taxon>
    </lineage>
</organism>